<evidence type="ECO:0000313" key="3">
    <source>
        <dbReference type="Proteomes" id="UP001190700"/>
    </source>
</evidence>
<evidence type="ECO:0000313" key="2">
    <source>
        <dbReference type="EMBL" id="KAK3259226.1"/>
    </source>
</evidence>
<feature type="region of interest" description="Disordered" evidence="1">
    <location>
        <begin position="301"/>
        <end position="369"/>
    </location>
</feature>
<dbReference type="InterPro" id="IPR016024">
    <property type="entry name" value="ARM-type_fold"/>
</dbReference>
<feature type="non-terminal residue" evidence="2">
    <location>
        <position position="1"/>
    </location>
</feature>
<feature type="region of interest" description="Disordered" evidence="1">
    <location>
        <begin position="192"/>
        <end position="247"/>
    </location>
</feature>
<dbReference type="EMBL" id="LGRX02018931">
    <property type="protein sequence ID" value="KAK3259226.1"/>
    <property type="molecule type" value="Genomic_DNA"/>
</dbReference>
<dbReference type="InterPro" id="IPR011989">
    <property type="entry name" value="ARM-like"/>
</dbReference>
<name>A0AAE0FG66_9CHLO</name>
<dbReference type="SUPFAM" id="SSF48371">
    <property type="entry name" value="ARM repeat"/>
    <property type="match status" value="1"/>
</dbReference>
<proteinExistence type="predicted"/>
<dbReference type="AlphaFoldDB" id="A0AAE0FG66"/>
<sequence>DLHVLEGVGRLLRELSQCGTSKLRDLLATRTTVEVAVTLCSCPLDGERAHLGAVARQHGATVLSNLCAPGHGSWAAVAQAMLDHGAVALLPGLLPRGDCATIAVAVRALLHVVRKSDTAAAELVEGGHLSPLFGLRPERLGQAGMGRVASKAAQLLCHVAKGAVSKVAVAQQGGLDFLLELWGSCGRSASMDAVASPPSNGGGDACPSSPAPSPPVSPSVSPPPLPAETVAPSAVDEPIDSRRRREKATRRVCAALRHLFGGTDGVAAQLPLPHIVRLLEAQVNEVTLQCACALAALSCPPQASADTPPSSPDAGASFSPPPASRSTLSHGDAFGGGTQEDPARAEPAGSCTDIAQGGASGHPHPSALDAAPAASIIDCAMQMVGGGQERRFGDLSNDVMEEAVSVSSPSDAASWSGHADLTADAGECCARGCSARKGDRGGRG</sequence>
<organism evidence="2 3">
    <name type="scientific">Cymbomonas tetramitiformis</name>
    <dbReference type="NCBI Taxonomy" id="36881"/>
    <lineage>
        <taxon>Eukaryota</taxon>
        <taxon>Viridiplantae</taxon>
        <taxon>Chlorophyta</taxon>
        <taxon>Pyramimonadophyceae</taxon>
        <taxon>Pyramimonadales</taxon>
        <taxon>Pyramimonadaceae</taxon>
        <taxon>Cymbomonas</taxon>
    </lineage>
</organism>
<keyword evidence="3" id="KW-1185">Reference proteome</keyword>
<dbReference type="Proteomes" id="UP001190700">
    <property type="component" value="Unassembled WGS sequence"/>
</dbReference>
<gene>
    <name evidence="2" type="ORF">CYMTET_31767</name>
</gene>
<protein>
    <submittedName>
        <fullName evidence="2">Uncharacterized protein</fullName>
    </submittedName>
</protein>
<feature type="compositionally biased region" description="Pro residues" evidence="1">
    <location>
        <begin position="209"/>
        <end position="226"/>
    </location>
</feature>
<reference evidence="2 3" key="1">
    <citation type="journal article" date="2015" name="Genome Biol. Evol.">
        <title>Comparative Genomics of a Bacterivorous Green Alga Reveals Evolutionary Causalities and Consequences of Phago-Mixotrophic Mode of Nutrition.</title>
        <authorList>
            <person name="Burns J.A."/>
            <person name="Paasch A."/>
            <person name="Narechania A."/>
            <person name="Kim E."/>
        </authorList>
    </citation>
    <scope>NUCLEOTIDE SEQUENCE [LARGE SCALE GENOMIC DNA]</scope>
    <source>
        <strain evidence="2 3">PLY_AMNH</strain>
    </source>
</reference>
<comment type="caution">
    <text evidence="2">The sequence shown here is derived from an EMBL/GenBank/DDBJ whole genome shotgun (WGS) entry which is preliminary data.</text>
</comment>
<dbReference type="Gene3D" id="1.25.10.10">
    <property type="entry name" value="Leucine-rich Repeat Variant"/>
    <property type="match status" value="1"/>
</dbReference>
<evidence type="ECO:0000256" key="1">
    <source>
        <dbReference type="SAM" id="MobiDB-lite"/>
    </source>
</evidence>
<accession>A0AAE0FG66</accession>